<comment type="caution">
    <text evidence="1">The sequence shown here is derived from an EMBL/GenBank/DDBJ whole genome shotgun (WGS) entry which is preliminary data.</text>
</comment>
<proteinExistence type="predicted"/>
<reference evidence="1" key="1">
    <citation type="journal article" date="2019" name="Mol. Ecol.">
        <title>Genome evolution and host-microbiome shifts correspond with intraspecific niche divergence within harmful algal bloom-forming Microcystis aeruginosa.</title>
        <authorList>
            <person name="Jackrel S.L."/>
            <person name="White J.D."/>
            <person name="Evans J.T."/>
            <person name="Buffin K."/>
            <person name="Hayden K."/>
            <person name="Sarnelle O."/>
            <person name="Denef V.J."/>
        </authorList>
    </citation>
    <scope>NUCLEOTIDE SEQUENCE</scope>
    <source>
        <strain evidence="1">G11-04</strain>
    </source>
</reference>
<name>A0A966G2F7_MICAE</name>
<dbReference type="EMBL" id="JAADAI010000373">
    <property type="protein sequence ID" value="NCS59149.1"/>
    <property type="molecule type" value="Genomic_DNA"/>
</dbReference>
<gene>
    <name evidence="1" type="ORF">GPJ16_20740</name>
</gene>
<evidence type="ECO:0000313" key="2">
    <source>
        <dbReference type="Proteomes" id="UP000799330"/>
    </source>
</evidence>
<organism evidence="1 2">
    <name type="scientific">Microcystis aeruginosa G11-04</name>
    <dbReference type="NCBI Taxonomy" id="2685956"/>
    <lineage>
        <taxon>Bacteria</taxon>
        <taxon>Bacillati</taxon>
        <taxon>Cyanobacteriota</taxon>
        <taxon>Cyanophyceae</taxon>
        <taxon>Oscillatoriophycideae</taxon>
        <taxon>Chroococcales</taxon>
        <taxon>Microcystaceae</taxon>
        <taxon>Microcystis</taxon>
    </lineage>
</organism>
<dbReference type="Proteomes" id="UP000799330">
    <property type="component" value="Unassembled WGS sequence"/>
</dbReference>
<accession>A0A966G2F7</accession>
<evidence type="ECO:0000313" key="1">
    <source>
        <dbReference type="EMBL" id="NCS59149.1"/>
    </source>
</evidence>
<sequence>MQIFREKFQLGSKTVPASPIRELYGKKTLSSGRKVLVAPLDIVLMQNVGGVEIFQPPKVFGNLIGASVATHSDLVGSIIGFDYPPTNLFDVKPVVFIQPDTNFDLTNISEVKTSSAPSIHQGDPVTLILAPGLTVAGKLVSNGTVTRNYPEASSEVQAYRVDFDQTFLRDVHGARIVAGNALLGILIATQNQRDGSCHTLVFPAEKV</sequence>
<dbReference type="AlphaFoldDB" id="A0A966G2F7"/>
<protein>
    <submittedName>
        <fullName evidence="1">Uncharacterized protein</fullName>
    </submittedName>
</protein>